<reference evidence="3" key="1">
    <citation type="journal article" date="2023" name="Nat. Commun.">
        <title>Diploid and tetraploid genomes of Acorus and the evolution of monocots.</title>
        <authorList>
            <person name="Ma L."/>
            <person name="Liu K.W."/>
            <person name="Li Z."/>
            <person name="Hsiao Y.Y."/>
            <person name="Qi Y."/>
            <person name="Fu T."/>
            <person name="Tang G.D."/>
            <person name="Zhang D."/>
            <person name="Sun W.H."/>
            <person name="Liu D.K."/>
            <person name="Li Y."/>
            <person name="Chen G.Z."/>
            <person name="Liu X.D."/>
            <person name="Liao X.Y."/>
            <person name="Jiang Y.T."/>
            <person name="Yu X."/>
            <person name="Hao Y."/>
            <person name="Huang J."/>
            <person name="Zhao X.W."/>
            <person name="Ke S."/>
            <person name="Chen Y.Y."/>
            <person name="Wu W.L."/>
            <person name="Hsu J.L."/>
            <person name="Lin Y.F."/>
            <person name="Huang M.D."/>
            <person name="Li C.Y."/>
            <person name="Huang L."/>
            <person name="Wang Z.W."/>
            <person name="Zhao X."/>
            <person name="Zhong W.Y."/>
            <person name="Peng D.H."/>
            <person name="Ahmad S."/>
            <person name="Lan S."/>
            <person name="Zhang J.S."/>
            <person name="Tsai W.C."/>
            <person name="Van de Peer Y."/>
            <person name="Liu Z.J."/>
        </authorList>
    </citation>
    <scope>NUCLEOTIDE SEQUENCE</scope>
    <source>
        <strain evidence="3">CP</strain>
    </source>
</reference>
<keyword evidence="4" id="KW-1185">Reference proteome</keyword>
<keyword evidence="3" id="KW-0647">Proteasome</keyword>
<feature type="compositionally biased region" description="Low complexity" evidence="1">
    <location>
        <begin position="128"/>
        <end position="143"/>
    </location>
</feature>
<evidence type="ECO:0000313" key="4">
    <source>
        <dbReference type="Proteomes" id="UP001180020"/>
    </source>
</evidence>
<sequence>MPLPDRCRVWKDLVFPFVIHKEEISPSTSPMISIPKPLKYLKPHYPFLCPFFEKLTKDSDIQVVSINSSQAEVIEFGFGGTCGVDRGLSPKYTNTFLIFLRTKKWQFSKLDGSSIGRRMATKPSSYYPRGAGARSGKSASSPRTSGPGSF</sequence>
<dbReference type="GO" id="GO:0000502">
    <property type="term" value="C:proteasome complex"/>
    <property type="evidence" value="ECO:0007669"/>
    <property type="project" value="UniProtKB-KW"/>
</dbReference>
<dbReference type="InterPro" id="IPR040892">
    <property type="entry name" value="RPN1_N"/>
</dbReference>
<protein>
    <submittedName>
        <fullName evidence="3">26S proteasome non-ATPase regulatory subunit 2 1A</fullName>
    </submittedName>
</protein>
<dbReference type="EMBL" id="JAUJYO010000016">
    <property type="protein sequence ID" value="KAK1295035.1"/>
    <property type="molecule type" value="Genomic_DNA"/>
</dbReference>
<name>A0AAV9D1D1_ACOCL</name>
<feature type="domain" description="RPN1 N-terminal" evidence="2">
    <location>
        <begin position="21"/>
        <end position="60"/>
    </location>
</feature>
<organism evidence="3 4">
    <name type="scientific">Acorus calamus</name>
    <name type="common">Sweet flag</name>
    <dbReference type="NCBI Taxonomy" id="4465"/>
    <lineage>
        <taxon>Eukaryota</taxon>
        <taxon>Viridiplantae</taxon>
        <taxon>Streptophyta</taxon>
        <taxon>Embryophyta</taxon>
        <taxon>Tracheophyta</taxon>
        <taxon>Spermatophyta</taxon>
        <taxon>Magnoliopsida</taxon>
        <taxon>Liliopsida</taxon>
        <taxon>Acoraceae</taxon>
        <taxon>Acorus</taxon>
    </lineage>
</organism>
<feature type="region of interest" description="Disordered" evidence="1">
    <location>
        <begin position="119"/>
        <end position="150"/>
    </location>
</feature>
<dbReference type="Pfam" id="PF17781">
    <property type="entry name" value="RPN1_RPN2_N"/>
    <property type="match status" value="1"/>
</dbReference>
<gene>
    <name evidence="3" type="primary">RPN1A</name>
    <name evidence="3" type="ORF">QJS10_CPA16g01605</name>
</gene>
<dbReference type="Proteomes" id="UP001180020">
    <property type="component" value="Unassembled WGS sequence"/>
</dbReference>
<evidence type="ECO:0000256" key="1">
    <source>
        <dbReference type="SAM" id="MobiDB-lite"/>
    </source>
</evidence>
<evidence type="ECO:0000313" key="3">
    <source>
        <dbReference type="EMBL" id="KAK1295035.1"/>
    </source>
</evidence>
<accession>A0AAV9D1D1</accession>
<comment type="caution">
    <text evidence="3">The sequence shown here is derived from an EMBL/GenBank/DDBJ whole genome shotgun (WGS) entry which is preliminary data.</text>
</comment>
<proteinExistence type="predicted"/>
<dbReference type="AlphaFoldDB" id="A0AAV9D1D1"/>
<evidence type="ECO:0000259" key="2">
    <source>
        <dbReference type="Pfam" id="PF17781"/>
    </source>
</evidence>
<reference evidence="3" key="2">
    <citation type="submission" date="2023-06" db="EMBL/GenBank/DDBJ databases">
        <authorList>
            <person name="Ma L."/>
            <person name="Liu K.-W."/>
            <person name="Li Z."/>
            <person name="Hsiao Y.-Y."/>
            <person name="Qi Y."/>
            <person name="Fu T."/>
            <person name="Tang G."/>
            <person name="Zhang D."/>
            <person name="Sun W.-H."/>
            <person name="Liu D.-K."/>
            <person name="Li Y."/>
            <person name="Chen G.-Z."/>
            <person name="Liu X.-D."/>
            <person name="Liao X.-Y."/>
            <person name="Jiang Y.-T."/>
            <person name="Yu X."/>
            <person name="Hao Y."/>
            <person name="Huang J."/>
            <person name="Zhao X.-W."/>
            <person name="Ke S."/>
            <person name="Chen Y.-Y."/>
            <person name="Wu W.-L."/>
            <person name="Hsu J.-L."/>
            <person name="Lin Y.-F."/>
            <person name="Huang M.-D."/>
            <person name="Li C.-Y."/>
            <person name="Huang L."/>
            <person name="Wang Z.-W."/>
            <person name="Zhao X."/>
            <person name="Zhong W.-Y."/>
            <person name="Peng D.-H."/>
            <person name="Ahmad S."/>
            <person name="Lan S."/>
            <person name="Zhang J.-S."/>
            <person name="Tsai W.-C."/>
            <person name="Van De Peer Y."/>
            <person name="Liu Z.-J."/>
        </authorList>
    </citation>
    <scope>NUCLEOTIDE SEQUENCE</scope>
    <source>
        <strain evidence="3">CP</strain>
        <tissue evidence="3">Leaves</tissue>
    </source>
</reference>